<gene>
    <name evidence="2" type="ORF">D0894_12065</name>
</gene>
<evidence type="ECO:0000313" key="2">
    <source>
        <dbReference type="EMBL" id="RII77342.1"/>
    </source>
</evidence>
<dbReference type="Pfam" id="PF14082">
    <property type="entry name" value="SduA_C"/>
    <property type="match status" value="1"/>
</dbReference>
<accession>A0A399M6C4</accession>
<evidence type="ECO:0000313" key="3">
    <source>
        <dbReference type="Proteomes" id="UP000265875"/>
    </source>
</evidence>
<sequence>MADGEQQHDTRWTDDDVLTPSFYLARLPNENGFSANLYLQIFEQVEAGSWQSLPEEQWHLLASIDPGWITMYPIYTNPHTQRYRSPRHGNVACIIYETRLVHDVPDNAEDALLHIDLNLPGKLFNSCDEGLGLVKQLAPLWRGLRLIPHAHTLVICSDGGTSEEGGAVFVREAEVDQCRRACMRISRAKRRSETSAQLHWVMQEVFAGLVPNLIFTGQRIESPSKGAKTVRSAVTYAARQERRSQLNQVKTSVGLLAQEAPRELYELHAEIERVTLAKMIERYQQMLGQELPESHWQRFFEDNMFILSMVFARPVSLLHTQFHARGSMIHGAGAHIGDLLFAQGRELAIVEIKKPSTPLMQSRPYRNQDVYGPHLQLSGAITQVLHQQGLMRSNWLSHLQDKAMRDLHPDTARCVVIAGTKPTEESRRHSFELFRNACKDVEVVTFDELLGKLQLLAEHLTPAEPKPVPDVF</sequence>
<proteinExistence type="predicted"/>
<dbReference type="Proteomes" id="UP000265875">
    <property type="component" value="Unassembled WGS sequence"/>
</dbReference>
<feature type="domain" description="Shedu protein SduA C-terminal" evidence="1">
    <location>
        <begin position="292"/>
        <end position="450"/>
    </location>
</feature>
<dbReference type="InterPro" id="IPR025359">
    <property type="entry name" value="SduA_C"/>
</dbReference>
<comment type="caution">
    <text evidence="2">The sequence shown here is derived from an EMBL/GenBank/DDBJ whole genome shotgun (WGS) entry which is preliminary data.</text>
</comment>
<dbReference type="AlphaFoldDB" id="A0A399M6C4"/>
<reference evidence="2 3" key="1">
    <citation type="submission" date="2018-08" db="EMBL/GenBank/DDBJ databases">
        <title>Draft genome sequence of the cyanotroph, Pseudomonas monteilii BCN3.</title>
        <authorList>
            <person name="Jones L.B."/>
            <person name="Kunz D.A."/>
        </authorList>
    </citation>
    <scope>NUCLEOTIDE SEQUENCE [LARGE SCALE GENOMIC DNA]</scope>
    <source>
        <strain evidence="2 3">BCN3</strain>
    </source>
</reference>
<dbReference type="RefSeq" id="WP_119369897.1">
    <property type="nucleotide sequence ID" value="NZ_QWLL01000030.1"/>
</dbReference>
<dbReference type="EMBL" id="QWLL01000030">
    <property type="protein sequence ID" value="RII77342.1"/>
    <property type="molecule type" value="Genomic_DNA"/>
</dbReference>
<protein>
    <submittedName>
        <fullName evidence="2">DUF4263 domain-containing protein</fullName>
    </submittedName>
</protein>
<evidence type="ECO:0000259" key="1">
    <source>
        <dbReference type="Pfam" id="PF14082"/>
    </source>
</evidence>
<name>A0A399M6C4_9PSED</name>
<organism evidence="2 3">
    <name type="scientific">Pseudomonas monteilii</name>
    <dbReference type="NCBI Taxonomy" id="76759"/>
    <lineage>
        <taxon>Bacteria</taxon>
        <taxon>Pseudomonadati</taxon>
        <taxon>Pseudomonadota</taxon>
        <taxon>Gammaproteobacteria</taxon>
        <taxon>Pseudomonadales</taxon>
        <taxon>Pseudomonadaceae</taxon>
        <taxon>Pseudomonas</taxon>
    </lineage>
</organism>